<keyword evidence="15" id="KW-1185">Reference proteome</keyword>
<feature type="domain" description="4'-phosphopantetheinyl transferase N-terminal" evidence="13">
    <location>
        <begin position="36"/>
        <end position="96"/>
    </location>
</feature>
<dbReference type="Gene3D" id="3.90.470.20">
    <property type="entry name" value="4'-phosphopantetheinyl transferase domain"/>
    <property type="match status" value="1"/>
</dbReference>
<evidence type="ECO:0000313" key="14">
    <source>
        <dbReference type="EMBL" id="MCU6678048.1"/>
    </source>
</evidence>
<accession>A0ABT2RB64</accession>
<evidence type="ECO:0000256" key="2">
    <source>
        <dbReference type="ARBA" id="ARBA00004993"/>
    </source>
</evidence>
<evidence type="ECO:0000256" key="1">
    <source>
        <dbReference type="ARBA" id="ARBA00003937"/>
    </source>
</evidence>
<dbReference type="RefSeq" id="WP_262662384.1">
    <property type="nucleotide sequence ID" value="NZ_JAMHKS010000072.1"/>
</dbReference>
<dbReference type="EMBL" id="JAMHKS010000072">
    <property type="protein sequence ID" value="MCU6678048.1"/>
    <property type="molecule type" value="Genomic_DNA"/>
</dbReference>
<evidence type="ECO:0000256" key="8">
    <source>
        <dbReference type="ARBA" id="ARBA00029894"/>
    </source>
</evidence>
<evidence type="ECO:0000256" key="10">
    <source>
        <dbReference type="ARBA" id="ARBA00049176"/>
    </source>
</evidence>
<evidence type="ECO:0000313" key="15">
    <source>
        <dbReference type="Proteomes" id="UP001062027"/>
    </source>
</evidence>
<dbReference type="InterPro" id="IPR037143">
    <property type="entry name" value="4-PPantetheinyl_Trfase_dom_sf"/>
</dbReference>
<evidence type="ECO:0000256" key="9">
    <source>
        <dbReference type="ARBA" id="ARBA00031996"/>
    </source>
</evidence>
<dbReference type="InterPro" id="IPR003542">
    <property type="entry name" value="Enbac_synth_compD-like"/>
</dbReference>
<organism evidence="14 15">
    <name type="scientific">Leclercia tamurae</name>
    <dbReference type="NCBI Taxonomy" id="2926467"/>
    <lineage>
        <taxon>Bacteria</taxon>
        <taxon>Pseudomonadati</taxon>
        <taxon>Pseudomonadota</taxon>
        <taxon>Gammaproteobacteria</taxon>
        <taxon>Enterobacterales</taxon>
        <taxon>Enterobacteriaceae</taxon>
        <taxon>Leclercia</taxon>
    </lineage>
</organism>
<evidence type="ECO:0000259" key="13">
    <source>
        <dbReference type="Pfam" id="PF17837"/>
    </source>
</evidence>
<dbReference type="Pfam" id="PF01648">
    <property type="entry name" value="ACPS"/>
    <property type="match status" value="1"/>
</dbReference>
<protein>
    <recommendedName>
        <fullName evidence="5">Enterobactin synthase component D</fullName>
    </recommendedName>
    <alternativeName>
        <fullName evidence="8">4'-phosphopantetheinyl transferase EntD</fullName>
    </alternativeName>
    <alternativeName>
        <fullName evidence="9">Enterochelin synthase D</fullName>
    </alternativeName>
</protein>
<evidence type="ECO:0000256" key="5">
    <source>
        <dbReference type="ARBA" id="ARBA00019087"/>
    </source>
</evidence>
<evidence type="ECO:0000256" key="3">
    <source>
        <dbReference type="ARBA" id="ARBA00008342"/>
    </source>
</evidence>
<comment type="similarity">
    <text evidence="3">Belongs to the P-Pant transferase superfamily. EntD family.</text>
</comment>
<dbReference type="InterPro" id="IPR008278">
    <property type="entry name" value="4-PPantetheinyl_Trfase_dom"/>
</dbReference>
<reference evidence="14" key="1">
    <citation type="submission" date="2022-05" db="EMBL/GenBank/DDBJ databases">
        <title>Description of a novel species of Leclercia; Leclercia tamurae and the Proposal for a Novel Genus Silvania gen. nov. Containing Two Novel Species Silvania hatchlandensis sp. nov. and Silvania confinis sp. nov. Isolated from the Rhizosphere of Oak.</title>
        <authorList>
            <person name="Maddock D.W."/>
            <person name="Brady C.L."/>
            <person name="Denman S."/>
            <person name="Arnold D."/>
        </authorList>
    </citation>
    <scope>NUCLEOTIDE SEQUENCE</scope>
    <source>
        <strain evidence="14">H6S3</strain>
    </source>
</reference>
<dbReference type="PANTHER" id="PTHR38096:SF1">
    <property type="entry name" value="ENTEROBACTIN SYNTHASE COMPONENT D"/>
    <property type="match status" value="1"/>
</dbReference>
<dbReference type="PANTHER" id="PTHR38096">
    <property type="entry name" value="ENTEROBACTIN SYNTHASE COMPONENT D"/>
    <property type="match status" value="1"/>
</dbReference>
<keyword evidence="7" id="KW-0259">Enterobactin biosynthesis</keyword>
<dbReference type="SUPFAM" id="SSF56214">
    <property type="entry name" value="4'-phosphopantetheinyl transferase"/>
    <property type="match status" value="1"/>
</dbReference>
<name>A0ABT2RB64_9ENTR</name>
<feature type="domain" description="4'-phosphopantetheinyl transferase" evidence="12">
    <location>
        <begin position="102"/>
        <end position="187"/>
    </location>
</feature>
<comment type="catalytic activity">
    <reaction evidence="10">
        <text>apo-[aryl-carrier protein] + CoA = holo-[aryl-carrier protein] + adenosine 3',5'-bisphosphate + H(+)</text>
        <dbReference type="Rhea" id="RHEA:48404"/>
        <dbReference type="Rhea" id="RHEA-COMP:15903"/>
        <dbReference type="Rhea" id="RHEA-COMP:17557"/>
        <dbReference type="ChEBI" id="CHEBI:15378"/>
        <dbReference type="ChEBI" id="CHEBI:29999"/>
        <dbReference type="ChEBI" id="CHEBI:57287"/>
        <dbReference type="ChEBI" id="CHEBI:58343"/>
        <dbReference type="ChEBI" id="CHEBI:64479"/>
    </reaction>
</comment>
<evidence type="ECO:0000256" key="6">
    <source>
        <dbReference type="ARBA" id="ARBA00022679"/>
    </source>
</evidence>
<dbReference type="Pfam" id="PF17837">
    <property type="entry name" value="4PPT_N"/>
    <property type="match status" value="1"/>
</dbReference>
<comment type="caution">
    <text evidence="14">The sequence shown here is derived from an EMBL/GenBank/DDBJ whole genome shotgun (WGS) entry which is preliminary data.</text>
</comment>
<dbReference type="NCBIfam" id="NF007604">
    <property type="entry name" value="PRK10251.1"/>
    <property type="match status" value="1"/>
</dbReference>
<evidence type="ECO:0000256" key="4">
    <source>
        <dbReference type="ARBA" id="ARBA00011503"/>
    </source>
</evidence>
<dbReference type="Proteomes" id="UP001062027">
    <property type="component" value="Unassembled WGS sequence"/>
</dbReference>
<keyword evidence="6" id="KW-0808">Transferase</keyword>
<comment type="catalytic activity">
    <reaction evidence="11">
        <text>apo-[peptidyl-carrier protein] + CoA = holo-[peptidyl-carrier protein] + adenosine 3',5'-bisphosphate + H(+)</text>
        <dbReference type="Rhea" id="RHEA:46228"/>
        <dbReference type="Rhea" id="RHEA-COMP:11479"/>
        <dbReference type="Rhea" id="RHEA-COMP:11480"/>
        <dbReference type="ChEBI" id="CHEBI:15378"/>
        <dbReference type="ChEBI" id="CHEBI:29999"/>
        <dbReference type="ChEBI" id="CHEBI:57287"/>
        <dbReference type="ChEBI" id="CHEBI:58343"/>
        <dbReference type="ChEBI" id="CHEBI:64479"/>
    </reaction>
</comment>
<evidence type="ECO:0000256" key="11">
    <source>
        <dbReference type="ARBA" id="ARBA00049191"/>
    </source>
</evidence>
<comment type="pathway">
    <text evidence="2">Siderophore biosynthesis; enterobactin biosynthesis.</text>
</comment>
<proteinExistence type="inferred from homology"/>
<dbReference type="PRINTS" id="PR01399">
    <property type="entry name" value="ENTSNTHTASED"/>
</dbReference>
<evidence type="ECO:0000256" key="7">
    <source>
        <dbReference type="ARBA" id="ARBA00023191"/>
    </source>
</evidence>
<dbReference type="InterPro" id="IPR041354">
    <property type="entry name" value="4PPT_N"/>
</dbReference>
<dbReference type="GO" id="GO:0047527">
    <property type="term" value="F:2,3-dihydroxybenzoate-serine ligase activity"/>
    <property type="evidence" value="ECO:0007669"/>
    <property type="project" value="UniProtKB-EC"/>
</dbReference>
<keyword evidence="14" id="KW-0436">Ligase</keyword>
<evidence type="ECO:0000259" key="12">
    <source>
        <dbReference type="Pfam" id="PF01648"/>
    </source>
</evidence>
<comment type="function">
    <text evidence="1">Involved in the biosynthesis of the siderophore enterobactin (enterochelin), which is a macrocyclic trimeric lactone of N-(2,3-dihydroxybenzoyl)-serine. The serine trilactone serves as a scaffolding for the three catechol functionalities that provide hexadentate coordination for the tightly ligated iron(2+) atoms. Plays an essential role in the assembly of the enterobactin by catalyzing the transfer of the 4'-phosphopantetheine (Ppant) moiety from coenzyme A to the apo-domains of both EntB (ArCP domain) and EntF (PCP domain) to yield their holo-forms which make them competent for the activation of 2,3-dihydroxybenzoate (DHB) and L-serine, respectively.</text>
</comment>
<gene>
    <name evidence="14" type="primary">entD</name>
    <name evidence="14" type="ORF">M8318_10240</name>
</gene>
<sequence length="214" mass="23200">MYTTYSTFLLAGRTIHCINFDPTSFTDADLLWLPHHQQLSEAGRKRKADHLAGRIAAFHALNRQAVPGIGSSGEPLWPAGVSGSISHSGTQAIAICAEKGIVGIDCEAIIDEREAHEIQNGVIDAQEAQLLVASHLPFDQAFTLTFSAKESLFKALFPQVQAWMGFDSARVTALAAHTLTLTLTRPLPPFAQNQLFTAHWCQHDATVVTLICAA</sequence>
<comment type="subunit">
    <text evidence="4">EntB, EntD, EntE, and EntF form a multienzyme complex called enterobactin synthase.</text>
</comment>